<dbReference type="NCBIfam" id="NF038214">
    <property type="entry name" value="IS21_help_AAA"/>
    <property type="match status" value="1"/>
</dbReference>
<dbReference type="SUPFAM" id="SSF52540">
    <property type="entry name" value="P-loop containing nucleoside triphosphate hydrolases"/>
    <property type="match status" value="1"/>
</dbReference>
<keyword evidence="9" id="KW-1185">Reference proteome</keyword>
<evidence type="ECO:0000256" key="5">
    <source>
        <dbReference type="ARBA" id="ARBA00044977"/>
    </source>
</evidence>
<dbReference type="InterPro" id="IPR012337">
    <property type="entry name" value="RNaseH-like_sf"/>
</dbReference>
<dbReference type="InterPro" id="IPR036397">
    <property type="entry name" value="RNaseH_sf"/>
</dbReference>
<dbReference type="OrthoDB" id="8300481at2759"/>
<evidence type="ECO:0000256" key="3">
    <source>
        <dbReference type="ARBA" id="ARBA00022840"/>
    </source>
</evidence>
<dbReference type="PROSITE" id="PS50994">
    <property type="entry name" value="INTEGRASE"/>
    <property type="match status" value="1"/>
</dbReference>
<dbReference type="InterPro" id="IPR002611">
    <property type="entry name" value="IstB_ATP-bd"/>
</dbReference>
<evidence type="ECO:0000313" key="8">
    <source>
        <dbReference type="EMBL" id="KAG0304440.1"/>
    </source>
</evidence>
<comment type="caution">
    <text evidence="8">The sequence shown here is derived from an EMBL/GenBank/DDBJ whole genome shotgun (WGS) entry which is preliminary data.</text>
</comment>
<protein>
    <recommendedName>
        <fullName evidence="5">Replicative helicase loader DnaC</fullName>
    </recommendedName>
    <alternativeName>
        <fullName evidence="6">DNA replication protein DnaC</fullName>
    </alternativeName>
</protein>
<dbReference type="Gene3D" id="3.40.50.300">
    <property type="entry name" value="P-loop containing nucleotide triphosphate hydrolases"/>
    <property type="match status" value="1"/>
</dbReference>
<dbReference type="CDD" id="cd00009">
    <property type="entry name" value="AAA"/>
    <property type="match status" value="1"/>
</dbReference>
<organism evidence="8 9">
    <name type="scientific">Linnemannia gamsii</name>
    <dbReference type="NCBI Taxonomy" id="64522"/>
    <lineage>
        <taxon>Eukaryota</taxon>
        <taxon>Fungi</taxon>
        <taxon>Fungi incertae sedis</taxon>
        <taxon>Mucoromycota</taxon>
        <taxon>Mortierellomycotina</taxon>
        <taxon>Mortierellomycetes</taxon>
        <taxon>Mortierellales</taxon>
        <taxon>Mortierellaceae</taxon>
        <taxon>Linnemannia</taxon>
    </lineage>
</organism>
<dbReference type="InterPro" id="IPR003593">
    <property type="entry name" value="AAA+_ATPase"/>
</dbReference>
<dbReference type="InterPro" id="IPR047661">
    <property type="entry name" value="IstB"/>
</dbReference>
<dbReference type="FunFam" id="3.40.50.300:FF:000606">
    <property type="entry name" value="IS100 transposase orfB"/>
    <property type="match status" value="1"/>
</dbReference>
<keyword evidence="3" id="KW-0067">ATP-binding</keyword>
<evidence type="ECO:0000256" key="2">
    <source>
        <dbReference type="ARBA" id="ARBA00022741"/>
    </source>
</evidence>
<evidence type="ECO:0000256" key="1">
    <source>
        <dbReference type="ARBA" id="ARBA00008059"/>
    </source>
</evidence>
<dbReference type="NCBIfam" id="NF006616">
    <property type="entry name" value="PRK09183.1"/>
    <property type="match status" value="1"/>
</dbReference>
<dbReference type="EMBL" id="JAAAIN010001308">
    <property type="protein sequence ID" value="KAG0304440.1"/>
    <property type="molecule type" value="Genomic_DNA"/>
</dbReference>
<dbReference type="SMART" id="SM00382">
    <property type="entry name" value="AAA"/>
    <property type="match status" value="1"/>
</dbReference>
<dbReference type="GO" id="GO:0005524">
    <property type="term" value="F:ATP binding"/>
    <property type="evidence" value="ECO:0007669"/>
    <property type="project" value="UniProtKB-KW"/>
</dbReference>
<sequence length="398" mass="44930">MKTVVLERDAYGAGEHRFHPGFLDYAKHSGFLIELCRSYRPKTKGKVERFNGYLRRSFYVPLVSQLKPAGLKLDAVTANREVRCWLDEIANERIHGTTGVKPSKRLQEERRYLQVLPEPWRGKIAAARPQRKTPVMKETPKRPVVVTERLNQEVPVQHALSGYSASAQNAAKQELAYSDFLEELLRMEAAGRKARQQSVLTRMAGFPAIKTLDEFNYDFAKSVKKAQLEELAALSFVERNENVVLVGPSGVGKTHLAIALGYRAAQAGIKTRFTTAAELMLLLTTAYQQNNMKAILHRTIKAYRLMIIDEVGYVPMNREQANLFFQVIAALYEKSSVIVTSNLPFGQWDNTFAQDTTLTAALLDRLLHHAHIVPISGDSYRLKHQRQAGMIHSIVRGD</sequence>
<dbReference type="InterPro" id="IPR001584">
    <property type="entry name" value="Integrase_cat-core"/>
</dbReference>
<keyword evidence="2" id="KW-0547">Nucleotide-binding</keyword>
<proteinExistence type="inferred from homology"/>
<dbReference type="GO" id="GO:0015074">
    <property type="term" value="P:DNA integration"/>
    <property type="evidence" value="ECO:0007669"/>
    <property type="project" value="InterPro"/>
</dbReference>
<evidence type="ECO:0000259" key="7">
    <source>
        <dbReference type="PROSITE" id="PS50994"/>
    </source>
</evidence>
<dbReference type="Gene3D" id="3.30.420.10">
    <property type="entry name" value="Ribonuclease H-like superfamily/Ribonuclease H"/>
    <property type="match status" value="1"/>
</dbReference>
<dbReference type="GO" id="GO:0005634">
    <property type="term" value="C:nucleus"/>
    <property type="evidence" value="ECO:0007669"/>
    <property type="project" value="UniProtKB-ARBA"/>
</dbReference>
<dbReference type="SUPFAM" id="SSF53098">
    <property type="entry name" value="Ribonuclease H-like"/>
    <property type="match status" value="1"/>
</dbReference>
<comment type="similarity">
    <text evidence="1">Belongs to the IS21/IS1162 putative ATP-binding protein family.</text>
</comment>
<dbReference type="Proteomes" id="UP000823405">
    <property type="component" value="Unassembled WGS sequence"/>
</dbReference>
<comment type="similarity">
    <text evidence="4">Belongs to the DnaC family.</text>
</comment>
<reference evidence="8" key="1">
    <citation type="journal article" date="2020" name="Fungal Divers.">
        <title>Resolving the Mortierellaceae phylogeny through synthesis of multi-gene phylogenetics and phylogenomics.</title>
        <authorList>
            <person name="Vandepol N."/>
            <person name="Liber J."/>
            <person name="Desiro A."/>
            <person name="Na H."/>
            <person name="Kennedy M."/>
            <person name="Barry K."/>
            <person name="Grigoriev I.V."/>
            <person name="Miller A.N."/>
            <person name="O'Donnell K."/>
            <person name="Stajich J.E."/>
            <person name="Bonito G."/>
        </authorList>
    </citation>
    <scope>NUCLEOTIDE SEQUENCE</scope>
    <source>
        <strain evidence="8">NVP60</strain>
    </source>
</reference>
<dbReference type="Pfam" id="PF01695">
    <property type="entry name" value="IstB_IS21"/>
    <property type="match status" value="1"/>
</dbReference>
<evidence type="ECO:0000256" key="4">
    <source>
        <dbReference type="ARBA" id="ARBA00038338"/>
    </source>
</evidence>
<gene>
    <name evidence="8" type="ORF">BGZ97_001489</name>
</gene>
<dbReference type="PANTHER" id="PTHR30050">
    <property type="entry name" value="CHROMOSOMAL REPLICATION INITIATOR PROTEIN DNAA"/>
    <property type="match status" value="1"/>
</dbReference>
<evidence type="ECO:0000313" key="9">
    <source>
        <dbReference type="Proteomes" id="UP000823405"/>
    </source>
</evidence>
<dbReference type="GO" id="GO:0006260">
    <property type="term" value="P:DNA replication"/>
    <property type="evidence" value="ECO:0007669"/>
    <property type="project" value="TreeGrafter"/>
</dbReference>
<dbReference type="PANTHER" id="PTHR30050:SF9">
    <property type="entry name" value="DNA REPLICATION PROTEIN DNAC"/>
    <property type="match status" value="1"/>
</dbReference>
<dbReference type="AlphaFoldDB" id="A0A9P6UI39"/>
<dbReference type="GO" id="GO:0003676">
    <property type="term" value="F:nucleic acid binding"/>
    <property type="evidence" value="ECO:0007669"/>
    <property type="project" value="InterPro"/>
</dbReference>
<feature type="domain" description="Integrase catalytic" evidence="7">
    <location>
        <begin position="1"/>
        <end position="110"/>
    </location>
</feature>
<accession>A0A9P6UI39</accession>
<evidence type="ECO:0000256" key="6">
    <source>
        <dbReference type="ARBA" id="ARBA00045009"/>
    </source>
</evidence>
<name>A0A9P6UI39_9FUNG</name>
<dbReference type="InterPro" id="IPR027417">
    <property type="entry name" value="P-loop_NTPase"/>
</dbReference>